<dbReference type="RefSeq" id="WP_177215940.1">
    <property type="nucleotide sequence ID" value="NZ_FOGI01000024.1"/>
</dbReference>
<keyword evidence="3" id="KW-1185">Reference proteome</keyword>
<dbReference type="AlphaFoldDB" id="A0A1H9XTR5"/>
<reference evidence="3" key="1">
    <citation type="submission" date="2016-10" db="EMBL/GenBank/DDBJ databases">
        <authorList>
            <person name="Varghese N."/>
            <person name="Submissions S."/>
        </authorList>
    </citation>
    <scope>NUCLEOTIDE SEQUENCE [LARGE SCALE GENOMIC DNA]</scope>
    <source>
        <strain evidence="3">DSM 44260</strain>
    </source>
</reference>
<evidence type="ECO:0000313" key="3">
    <source>
        <dbReference type="Proteomes" id="UP000199051"/>
    </source>
</evidence>
<gene>
    <name evidence="2" type="ORF">SAMN04487818_12428</name>
</gene>
<sequence>MDPTATWAELSTLASDTLSGREPDPDRMSELITALNQWAARGGHPPAQWTP</sequence>
<evidence type="ECO:0000313" key="2">
    <source>
        <dbReference type="EMBL" id="SES49107.1"/>
    </source>
</evidence>
<proteinExistence type="predicted"/>
<accession>A0A1H9XTR5</accession>
<evidence type="ECO:0000256" key="1">
    <source>
        <dbReference type="SAM" id="MobiDB-lite"/>
    </source>
</evidence>
<organism evidence="2 3">
    <name type="scientific">Actinokineospora terrae</name>
    <dbReference type="NCBI Taxonomy" id="155974"/>
    <lineage>
        <taxon>Bacteria</taxon>
        <taxon>Bacillati</taxon>
        <taxon>Actinomycetota</taxon>
        <taxon>Actinomycetes</taxon>
        <taxon>Pseudonocardiales</taxon>
        <taxon>Pseudonocardiaceae</taxon>
        <taxon>Actinokineospora</taxon>
    </lineage>
</organism>
<dbReference type="EMBL" id="FOGI01000024">
    <property type="protein sequence ID" value="SES49107.1"/>
    <property type="molecule type" value="Genomic_DNA"/>
</dbReference>
<feature type="region of interest" description="Disordered" evidence="1">
    <location>
        <begin position="1"/>
        <end position="26"/>
    </location>
</feature>
<name>A0A1H9XTR5_9PSEU</name>
<protein>
    <submittedName>
        <fullName evidence="2">Uncharacterized protein</fullName>
    </submittedName>
</protein>
<dbReference type="Proteomes" id="UP000199051">
    <property type="component" value="Unassembled WGS sequence"/>
</dbReference>